<proteinExistence type="predicted"/>
<accession>A0A5Q0GSU4</accession>
<dbReference type="RefSeq" id="WP_033427713.1">
    <property type="nucleotide sequence ID" value="NZ_CP034550.1"/>
</dbReference>
<dbReference type="EMBL" id="CP034550">
    <property type="protein sequence ID" value="QFZ17127.1"/>
    <property type="molecule type" value="Genomic_DNA"/>
</dbReference>
<evidence type="ECO:0000256" key="2">
    <source>
        <dbReference type="SAM" id="SignalP"/>
    </source>
</evidence>
<name>A0A5Q0GSU4_SACSY</name>
<evidence type="ECO:0000256" key="1">
    <source>
        <dbReference type="SAM" id="MobiDB-lite"/>
    </source>
</evidence>
<feature type="compositionally biased region" description="Polar residues" evidence="1">
    <location>
        <begin position="43"/>
        <end position="54"/>
    </location>
</feature>
<sequence>MTRRALLAVLALVAGFAITAPLPRATAAAAAVSATTNAAHLPDSTTRGTTSVHPVQQAGHLGQPLDGVQPPVHTTPAPPVRADVVAPVHRRSERSDRTPLGDRAPPPTPGS</sequence>
<feature type="chain" id="PRO_5038730683" evidence="2">
    <location>
        <begin position="20"/>
        <end position="111"/>
    </location>
</feature>
<feature type="region of interest" description="Disordered" evidence="1">
    <location>
        <begin position="40"/>
        <end position="111"/>
    </location>
</feature>
<dbReference type="AlphaFoldDB" id="A0A5Q0GSU4"/>
<protein>
    <submittedName>
        <fullName evidence="3">Uncharacterized protein</fullName>
    </submittedName>
</protein>
<keyword evidence="2" id="KW-0732">Signal</keyword>
<feature type="signal peptide" evidence="2">
    <location>
        <begin position="1"/>
        <end position="19"/>
    </location>
</feature>
<evidence type="ECO:0000313" key="3">
    <source>
        <dbReference type="EMBL" id="QFZ17127.1"/>
    </source>
</evidence>
<dbReference type="OrthoDB" id="3694766at2"/>
<evidence type="ECO:0000313" key="4">
    <source>
        <dbReference type="Proteomes" id="UP000325787"/>
    </source>
</evidence>
<organism evidence="3 4">
    <name type="scientific">Saccharothrix syringae</name>
    <name type="common">Nocardiopsis syringae</name>
    <dbReference type="NCBI Taxonomy" id="103733"/>
    <lineage>
        <taxon>Bacteria</taxon>
        <taxon>Bacillati</taxon>
        <taxon>Actinomycetota</taxon>
        <taxon>Actinomycetes</taxon>
        <taxon>Pseudonocardiales</taxon>
        <taxon>Pseudonocardiaceae</taxon>
        <taxon>Saccharothrix</taxon>
    </lineage>
</organism>
<dbReference type="KEGG" id="ssyi:EKG83_06300"/>
<keyword evidence="4" id="KW-1185">Reference proteome</keyword>
<reference evidence="4" key="1">
    <citation type="journal article" date="2021" name="Curr. Microbiol.">
        <title>Complete genome of nocamycin-producing strain Saccharothrix syringae NRRL B-16468 reveals the biosynthetic potential for secondary metabolites.</title>
        <authorList>
            <person name="Mo X."/>
            <person name="Yang S."/>
        </authorList>
    </citation>
    <scope>NUCLEOTIDE SEQUENCE [LARGE SCALE GENOMIC DNA]</scope>
    <source>
        <strain evidence="4">ATCC 51364 / DSM 43886 / JCM 6844 / KCTC 9398 / NBRC 14523 / NRRL B-16468 / INA 2240</strain>
    </source>
</reference>
<dbReference type="Proteomes" id="UP000325787">
    <property type="component" value="Chromosome"/>
</dbReference>
<gene>
    <name evidence="3" type="ORF">EKG83_06300</name>
</gene>